<gene>
    <name evidence="4" type="ORF">CWI75_12080</name>
</gene>
<dbReference type="SUPFAM" id="SSF55785">
    <property type="entry name" value="PYP-like sensor domain (PAS domain)"/>
    <property type="match status" value="1"/>
</dbReference>
<sequence length="217" mass="24913">MTDDDRQTPDEKAELRRRAERALEQKSGEPPASWTELSPETMRSLLHELHVHQVELEMQNEELRKIQHELALSRERYFELYDVAPVGYVSVSGKGLVLEANLTFARLVRLAPEELVNRPFSRFVLWDDQDAFYLLRKQVLDTPARVISRALKGTGFGLGGIRKPEESPSCELRMVRSDGSEFWAKLIATVAKDGEPEDSIWVVVTDISGRHMERKLR</sequence>
<name>A0A2N5Y263_9GAMM</name>
<dbReference type="PROSITE" id="PS50112">
    <property type="entry name" value="PAS"/>
    <property type="match status" value="1"/>
</dbReference>
<evidence type="ECO:0000313" key="4">
    <source>
        <dbReference type="EMBL" id="PLW82483.1"/>
    </source>
</evidence>
<keyword evidence="1" id="KW-0175">Coiled coil</keyword>
<dbReference type="AlphaFoldDB" id="A0A2N5Y263"/>
<reference evidence="5" key="1">
    <citation type="submission" date="2017-11" db="EMBL/GenBank/DDBJ databases">
        <title>The draft genome sequence of Chromatocurvus sp. F02.</title>
        <authorList>
            <person name="Du Z.-J."/>
            <person name="Chang Y.-Q."/>
        </authorList>
    </citation>
    <scope>NUCLEOTIDE SEQUENCE [LARGE SCALE GENOMIC DNA]</scope>
    <source>
        <strain evidence="5">F02</strain>
    </source>
</reference>
<dbReference type="SMART" id="SM00091">
    <property type="entry name" value="PAS"/>
    <property type="match status" value="1"/>
</dbReference>
<dbReference type="CDD" id="cd00130">
    <property type="entry name" value="PAS"/>
    <property type="match status" value="1"/>
</dbReference>
<dbReference type="Pfam" id="PF13426">
    <property type="entry name" value="PAS_9"/>
    <property type="match status" value="1"/>
</dbReference>
<evidence type="ECO:0000259" key="3">
    <source>
        <dbReference type="PROSITE" id="PS50112"/>
    </source>
</evidence>
<proteinExistence type="predicted"/>
<dbReference type="Proteomes" id="UP000234845">
    <property type="component" value="Unassembled WGS sequence"/>
</dbReference>
<evidence type="ECO:0000256" key="2">
    <source>
        <dbReference type="SAM" id="MobiDB-lite"/>
    </source>
</evidence>
<feature type="compositionally biased region" description="Basic and acidic residues" evidence="2">
    <location>
        <begin position="1"/>
        <end position="27"/>
    </location>
</feature>
<feature type="domain" description="PAS" evidence="3">
    <location>
        <begin position="73"/>
        <end position="143"/>
    </location>
</feature>
<dbReference type="EMBL" id="PKLZ01000008">
    <property type="protein sequence ID" value="PLW82483.1"/>
    <property type="molecule type" value="Genomic_DNA"/>
</dbReference>
<protein>
    <recommendedName>
        <fullName evidence="3">PAS domain-containing protein</fullName>
    </recommendedName>
</protein>
<feature type="coiled-coil region" evidence="1">
    <location>
        <begin position="49"/>
        <end position="76"/>
    </location>
</feature>
<evidence type="ECO:0000256" key="1">
    <source>
        <dbReference type="SAM" id="Coils"/>
    </source>
</evidence>
<feature type="region of interest" description="Disordered" evidence="2">
    <location>
        <begin position="1"/>
        <end position="37"/>
    </location>
</feature>
<accession>A0A2N5Y263</accession>
<dbReference type="InterPro" id="IPR000014">
    <property type="entry name" value="PAS"/>
</dbReference>
<dbReference type="RefSeq" id="WP_101521735.1">
    <property type="nucleotide sequence ID" value="NZ_PKLZ01000008.1"/>
</dbReference>
<dbReference type="InterPro" id="IPR035965">
    <property type="entry name" value="PAS-like_dom_sf"/>
</dbReference>
<dbReference type="OrthoDB" id="6366277at2"/>
<dbReference type="Gene3D" id="3.30.450.20">
    <property type="entry name" value="PAS domain"/>
    <property type="match status" value="1"/>
</dbReference>
<evidence type="ECO:0000313" key="5">
    <source>
        <dbReference type="Proteomes" id="UP000234845"/>
    </source>
</evidence>
<organism evidence="4 5">
    <name type="scientific">Kineobactrum sediminis</name>
    <dbReference type="NCBI Taxonomy" id="1905677"/>
    <lineage>
        <taxon>Bacteria</taxon>
        <taxon>Pseudomonadati</taxon>
        <taxon>Pseudomonadota</taxon>
        <taxon>Gammaproteobacteria</taxon>
        <taxon>Cellvibrionales</taxon>
        <taxon>Halieaceae</taxon>
        <taxon>Kineobactrum</taxon>
    </lineage>
</organism>
<keyword evidence="5" id="KW-1185">Reference proteome</keyword>
<comment type="caution">
    <text evidence="4">The sequence shown here is derived from an EMBL/GenBank/DDBJ whole genome shotgun (WGS) entry which is preliminary data.</text>
</comment>